<dbReference type="PRINTS" id="PR00385">
    <property type="entry name" value="P450"/>
</dbReference>
<dbReference type="CDD" id="cd20628">
    <property type="entry name" value="CYP4"/>
    <property type="match status" value="1"/>
</dbReference>
<dbReference type="GO" id="GO:0005789">
    <property type="term" value="C:endoplasmic reticulum membrane"/>
    <property type="evidence" value="ECO:0007669"/>
    <property type="project" value="UniProtKB-SubCell"/>
</dbReference>
<dbReference type="FunFam" id="1.10.630.10:FF:000182">
    <property type="entry name" value="Cytochrome P450 3A4"/>
    <property type="match status" value="1"/>
</dbReference>
<evidence type="ECO:0000256" key="4">
    <source>
        <dbReference type="ARBA" id="ARBA00010617"/>
    </source>
</evidence>
<reference evidence="15 16" key="1">
    <citation type="journal article" date="2024" name="Insects">
        <title>An Improved Chromosome-Level Genome Assembly of the Firefly Pyrocoelia pectoralis.</title>
        <authorList>
            <person name="Fu X."/>
            <person name="Meyer-Rochow V.B."/>
            <person name="Ballantyne L."/>
            <person name="Zhu X."/>
        </authorList>
    </citation>
    <scope>NUCLEOTIDE SEQUENCE [LARGE SCALE GENOMIC DNA]</scope>
    <source>
        <strain evidence="15">XCY_ONT2</strain>
    </source>
</reference>
<dbReference type="GO" id="GO:0004497">
    <property type="term" value="F:monooxygenase activity"/>
    <property type="evidence" value="ECO:0007669"/>
    <property type="project" value="UniProtKB-KW"/>
</dbReference>
<keyword evidence="10 12" id="KW-0408">Iron</keyword>
<keyword evidence="6 12" id="KW-0479">Metal-binding</keyword>
<dbReference type="GO" id="GO:0020037">
    <property type="term" value="F:heme binding"/>
    <property type="evidence" value="ECO:0007669"/>
    <property type="project" value="InterPro"/>
</dbReference>
<protein>
    <recommendedName>
        <fullName evidence="17">Cytochrome P450</fullName>
    </recommendedName>
</protein>
<evidence type="ECO:0000256" key="11">
    <source>
        <dbReference type="ARBA" id="ARBA00023033"/>
    </source>
</evidence>
<feature type="binding site" description="axial binding residue" evidence="12">
    <location>
        <position position="436"/>
    </location>
    <ligand>
        <name>heme</name>
        <dbReference type="ChEBI" id="CHEBI:30413"/>
    </ligand>
    <ligandPart>
        <name>Fe</name>
        <dbReference type="ChEBI" id="CHEBI:18248"/>
    </ligandPart>
</feature>
<dbReference type="PANTHER" id="PTHR24291">
    <property type="entry name" value="CYTOCHROME P450 FAMILY 4"/>
    <property type="match status" value="1"/>
</dbReference>
<evidence type="ECO:0000313" key="16">
    <source>
        <dbReference type="Proteomes" id="UP001329430"/>
    </source>
</evidence>
<evidence type="ECO:0000256" key="10">
    <source>
        <dbReference type="ARBA" id="ARBA00023004"/>
    </source>
</evidence>
<keyword evidence="14" id="KW-0812">Transmembrane</keyword>
<dbReference type="InterPro" id="IPR017972">
    <property type="entry name" value="Cyt_P450_CS"/>
</dbReference>
<comment type="similarity">
    <text evidence="4 13">Belongs to the cytochrome P450 family.</text>
</comment>
<dbReference type="GO" id="GO:0016705">
    <property type="term" value="F:oxidoreductase activity, acting on paired donors, with incorporation or reduction of molecular oxygen"/>
    <property type="evidence" value="ECO:0007669"/>
    <property type="project" value="InterPro"/>
</dbReference>
<evidence type="ECO:0000256" key="1">
    <source>
        <dbReference type="ARBA" id="ARBA00001971"/>
    </source>
</evidence>
<evidence type="ECO:0000256" key="6">
    <source>
        <dbReference type="ARBA" id="ARBA00022723"/>
    </source>
</evidence>
<dbReference type="AlphaFoldDB" id="A0AAN7VH99"/>
<name>A0AAN7VH99_9COLE</name>
<keyword evidence="16" id="KW-1185">Reference proteome</keyword>
<dbReference type="PROSITE" id="PS00086">
    <property type="entry name" value="CYTOCHROME_P450"/>
    <property type="match status" value="1"/>
</dbReference>
<dbReference type="Pfam" id="PF00067">
    <property type="entry name" value="p450"/>
    <property type="match status" value="1"/>
</dbReference>
<evidence type="ECO:0008006" key="17">
    <source>
        <dbReference type="Google" id="ProtNLM"/>
    </source>
</evidence>
<keyword evidence="14" id="KW-0472">Membrane</keyword>
<dbReference type="Proteomes" id="UP001329430">
    <property type="component" value="Chromosome 3"/>
</dbReference>
<dbReference type="PRINTS" id="PR00463">
    <property type="entry name" value="EP450I"/>
</dbReference>
<dbReference type="InterPro" id="IPR050196">
    <property type="entry name" value="Cytochrome_P450_Monoox"/>
</dbReference>
<comment type="caution">
    <text evidence="15">The sequence shown here is derived from an EMBL/GenBank/DDBJ whole genome shotgun (WGS) entry which is preliminary data.</text>
</comment>
<evidence type="ECO:0000256" key="2">
    <source>
        <dbReference type="ARBA" id="ARBA00004174"/>
    </source>
</evidence>
<accession>A0AAN7VH99</accession>
<keyword evidence="11 13" id="KW-0503">Monooxygenase</keyword>
<evidence type="ECO:0000256" key="7">
    <source>
        <dbReference type="ARBA" id="ARBA00022824"/>
    </source>
</evidence>
<keyword evidence="9 13" id="KW-0560">Oxidoreductase</keyword>
<dbReference type="InterPro" id="IPR001128">
    <property type="entry name" value="Cyt_P450"/>
</dbReference>
<keyword evidence="7" id="KW-0256">Endoplasmic reticulum</keyword>
<comment type="cofactor">
    <cofactor evidence="1 12">
        <name>heme</name>
        <dbReference type="ChEBI" id="CHEBI:30413"/>
    </cofactor>
</comment>
<evidence type="ECO:0000256" key="12">
    <source>
        <dbReference type="PIRSR" id="PIRSR602401-1"/>
    </source>
</evidence>
<evidence type="ECO:0000256" key="8">
    <source>
        <dbReference type="ARBA" id="ARBA00022848"/>
    </source>
</evidence>
<evidence type="ECO:0000256" key="5">
    <source>
        <dbReference type="ARBA" id="ARBA00022617"/>
    </source>
</evidence>
<sequence>MSIVGAVLVAPVLILLIRWFYLYYGFEKYIKNIPGPTPLPIIGNLHQFGAIADELTEFLGCRKKYGDVFKVRFSLDVPNIFISNRKVTEGILKSNNVLDKSTDYNFFHNWLGAGLLTSTDEKWKMHRKMLTPAFHFKILEGFVDTFNKFGDILLKRLGEEVGRPSVDIYPHIDIIVHLRHNLRAQEDSNSEYVNYVKEILRIVYDRTSMITKAFDLTYLFTSDFSLERKVLRVLHNFTNGVIASRKKELAQNGADSSESDTETEIKKRLSFLDTMLQYKEEGGIISDESIREEVDTFMFEGHDTTASAISFTLFCLANNPHVQETVIQELKSIFGDHKADASSHDLNEMKYLEMVIKESLRLYPPVPLIGRHILKDTEIDGYSFPKGVDVTIFVHALHKDPTVFPNPEKFDPERFSFENQNKGYAYIPFSAGPRNCIGQKFAMLEMKSVISKILRNFELLPSIPEHNPKLTGAIILKSQNGLCVRLKKRKC</sequence>
<proteinExistence type="inferred from homology"/>
<organism evidence="15 16">
    <name type="scientific">Pyrocoelia pectoralis</name>
    <dbReference type="NCBI Taxonomy" id="417401"/>
    <lineage>
        <taxon>Eukaryota</taxon>
        <taxon>Metazoa</taxon>
        <taxon>Ecdysozoa</taxon>
        <taxon>Arthropoda</taxon>
        <taxon>Hexapoda</taxon>
        <taxon>Insecta</taxon>
        <taxon>Pterygota</taxon>
        <taxon>Neoptera</taxon>
        <taxon>Endopterygota</taxon>
        <taxon>Coleoptera</taxon>
        <taxon>Polyphaga</taxon>
        <taxon>Elateriformia</taxon>
        <taxon>Elateroidea</taxon>
        <taxon>Lampyridae</taxon>
        <taxon>Lampyrinae</taxon>
        <taxon>Pyrocoelia</taxon>
    </lineage>
</organism>
<keyword evidence="14" id="KW-1133">Transmembrane helix</keyword>
<keyword evidence="5 12" id="KW-0349">Heme</keyword>
<evidence type="ECO:0000256" key="3">
    <source>
        <dbReference type="ARBA" id="ARBA00004406"/>
    </source>
</evidence>
<keyword evidence="8" id="KW-0492">Microsome</keyword>
<comment type="subcellular location">
    <subcellularLocation>
        <location evidence="3">Endoplasmic reticulum membrane</location>
        <topology evidence="3">Peripheral membrane protein</topology>
    </subcellularLocation>
    <subcellularLocation>
        <location evidence="2">Microsome membrane</location>
        <topology evidence="2">Peripheral membrane protein</topology>
    </subcellularLocation>
</comment>
<evidence type="ECO:0000313" key="15">
    <source>
        <dbReference type="EMBL" id="KAK5646138.1"/>
    </source>
</evidence>
<evidence type="ECO:0000256" key="9">
    <source>
        <dbReference type="ARBA" id="ARBA00023002"/>
    </source>
</evidence>
<evidence type="ECO:0000256" key="13">
    <source>
        <dbReference type="RuleBase" id="RU000461"/>
    </source>
</evidence>
<dbReference type="PANTHER" id="PTHR24291:SF187">
    <property type="entry name" value="CYTOCHROME P450 4AE1-RELATED"/>
    <property type="match status" value="1"/>
</dbReference>
<dbReference type="InterPro" id="IPR036396">
    <property type="entry name" value="Cyt_P450_sf"/>
</dbReference>
<evidence type="ECO:0000256" key="14">
    <source>
        <dbReference type="SAM" id="Phobius"/>
    </source>
</evidence>
<dbReference type="EMBL" id="JAVRBK010000003">
    <property type="protein sequence ID" value="KAK5646138.1"/>
    <property type="molecule type" value="Genomic_DNA"/>
</dbReference>
<feature type="transmembrane region" description="Helical" evidence="14">
    <location>
        <begin position="6"/>
        <end position="24"/>
    </location>
</feature>
<dbReference type="InterPro" id="IPR002401">
    <property type="entry name" value="Cyt_P450_E_grp-I"/>
</dbReference>
<dbReference type="GO" id="GO:0005506">
    <property type="term" value="F:iron ion binding"/>
    <property type="evidence" value="ECO:0007669"/>
    <property type="project" value="InterPro"/>
</dbReference>
<dbReference type="SUPFAM" id="SSF48264">
    <property type="entry name" value="Cytochrome P450"/>
    <property type="match status" value="1"/>
</dbReference>
<dbReference type="Gene3D" id="1.10.630.10">
    <property type="entry name" value="Cytochrome P450"/>
    <property type="match status" value="1"/>
</dbReference>
<gene>
    <name evidence="15" type="ORF">RI129_004602</name>
</gene>